<organism evidence="1">
    <name type="scientific">Capitella teleta</name>
    <name type="common">Polychaete worm</name>
    <dbReference type="NCBI Taxonomy" id="283909"/>
    <lineage>
        <taxon>Eukaryota</taxon>
        <taxon>Metazoa</taxon>
        <taxon>Spiralia</taxon>
        <taxon>Lophotrochozoa</taxon>
        <taxon>Annelida</taxon>
        <taxon>Polychaeta</taxon>
        <taxon>Sedentaria</taxon>
        <taxon>Scolecida</taxon>
        <taxon>Capitellidae</taxon>
        <taxon>Capitella</taxon>
    </lineage>
</organism>
<sequence length="159" mass="17268">NKQRNCQSARDRSNAWIEIALSIQGIGPIERTVSEVKKKKQCWFSEVKQKAARLRSLQGQTGAAGGIEAGDFQLSATEDRIVSIMGDTVISEVVTLSQESVVLDEKPKPKKAKKEEASVTIALQVLDETRQLIERRCEWPEGLPGGAGGLAARAPGNRA</sequence>
<dbReference type="EMBL" id="KB292715">
    <property type="protein sequence ID" value="ELU17074.1"/>
    <property type="molecule type" value="Genomic_DNA"/>
</dbReference>
<accession>R7VEL3</accession>
<dbReference type="Proteomes" id="UP000014760">
    <property type="component" value="Unassembled WGS sequence"/>
</dbReference>
<name>R7VEL3_CAPTE</name>
<protein>
    <submittedName>
        <fullName evidence="1 2">Uncharacterized protein</fullName>
    </submittedName>
</protein>
<feature type="non-terminal residue" evidence="1">
    <location>
        <position position="1"/>
    </location>
</feature>
<keyword evidence="3" id="KW-1185">Reference proteome</keyword>
<reference evidence="3" key="1">
    <citation type="submission" date="2012-12" db="EMBL/GenBank/DDBJ databases">
        <authorList>
            <person name="Hellsten U."/>
            <person name="Grimwood J."/>
            <person name="Chapman J.A."/>
            <person name="Shapiro H."/>
            <person name="Aerts A."/>
            <person name="Otillar R.P."/>
            <person name="Terry A.Y."/>
            <person name="Boore J.L."/>
            <person name="Simakov O."/>
            <person name="Marletaz F."/>
            <person name="Cho S.-J."/>
            <person name="Edsinger-Gonzales E."/>
            <person name="Havlak P."/>
            <person name="Kuo D.-H."/>
            <person name="Larsson T."/>
            <person name="Lv J."/>
            <person name="Arendt D."/>
            <person name="Savage R."/>
            <person name="Osoegawa K."/>
            <person name="de Jong P."/>
            <person name="Lindberg D.R."/>
            <person name="Seaver E.C."/>
            <person name="Weisblat D.A."/>
            <person name="Putnam N.H."/>
            <person name="Grigoriev I.V."/>
            <person name="Rokhsar D.S."/>
        </authorList>
    </citation>
    <scope>NUCLEOTIDE SEQUENCE</scope>
    <source>
        <strain evidence="3">I ESC-2004</strain>
    </source>
</reference>
<evidence type="ECO:0000313" key="1">
    <source>
        <dbReference type="EMBL" id="ELU17074.1"/>
    </source>
</evidence>
<dbReference type="AlphaFoldDB" id="R7VEL3"/>
<reference evidence="2" key="3">
    <citation type="submission" date="2015-06" db="UniProtKB">
        <authorList>
            <consortium name="EnsemblMetazoa"/>
        </authorList>
    </citation>
    <scope>IDENTIFICATION</scope>
</reference>
<proteinExistence type="predicted"/>
<dbReference type="EMBL" id="AMQN01036120">
    <property type="status" value="NOT_ANNOTATED_CDS"/>
    <property type="molecule type" value="Genomic_DNA"/>
</dbReference>
<gene>
    <name evidence="1" type="ORF">CAPTEDRAFT_211964</name>
</gene>
<dbReference type="OrthoDB" id="6437871at2759"/>
<dbReference type="EnsemblMetazoa" id="CapteT211964">
    <property type="protein sequence ID" value="CapteP211964"/>
    <property type="gene ID" value="CapteG211964"/>
</dbReference>
<evidence type="ECO:0000313" key="3">
    <source>
        <dbReference type="Proteomes" id="UP000014760"/>
    </source>
</evidence>
<reference evidence="1 3" key="2">
    <citation type="journal article" date="2013" name="Nature">
        <title>Insights into bilaterian evolution from three spiralian genomes.</title>
        <authorList>
            <person name="Simakov O."/>
            <person name="Marletaz F."/>
            <person name="Cho S.J."/>
            <person name="Edsinger-Gonzales E."/>
            <person name="Havlak P."/>
            <person name="Hellsten U."/>
            <person name="Kuo D.H."/>
            <person name="Larsson T."/>
            <person name="Lv J."/>
            <person name="Arendt D."/>
            <person name="Savage R."/>
            <person name="Osoegawa K."/>
            <person name="de Jong P."/>
            <person name="Grimwood J."/>
            <person name="Chapman J.A."/>
            <person name="Shapiro H."/>
            <person name="Aerts A."/>
            <person name="Otillar R.P."/>
            <person name="Terry A.Y."/>
            <person name="Boore J.L."/>
            <person name="Grigoriev I.V."/>
            <person name="Lindberg D.R."/>
            <person name="Seaver E.C."/>
            <person name="Weisblat D.A."/>
            <person name="Putnam N.H."/>
            <person name="Rokhsar D.S."/>
        </authorList>
    </citation>
    <scope>NUCLEOTIDE SEQUENCE</scope>
    <source>
        <strain evidence="1 3">I ESC-2004</strain>
    </source>
</reference>
<evidence type="ECO:0000313" key="2">
    <source>
        <dbReference type="EnsemblMetazoa" id="CapteP211964"/>
    </source>
</evidence>
<dbReference type="HOGENOM" id="CLU_1665063_0_0_1"/>